<evidence type="ECO:0000256" key="4">
    <source>
        <dbReference type="ARBA" id="ARBA00023136"/>
    </source>
</evidence>
<keyword evidence="1" id="KW-1003">Cell membrane</keyword>
<evidence type="ECO:0000256" key="3">
    <source>
        <dbReference type="ARBA" id="ARBA00022989"/>
    </source>
</evidence>
<proteinExistence type="predicted"/>
<dbReference type="EMBL" id="MFDO01000016">
    <property type="protein sequence ID" value="OGE65513.1"/>
    <property type="molecule type" value="Genomic_DNA"/>
</dbReference>
<feature type="domain" description="Lipopolysaccharide assembly protein A" evidence="6">
    <location>
        <begin position="20"/>
        <end position="82"/>
    </location>
</feature>
<evidence type="ECO:0000256" key="5">
    <source>
        <dbReference type="SAM" id="Phobius"/>
    </source>
</evidence>
<evidence type="ECO:0000256" key="1">
    <source>
        <dbReference type="ARBA" id="ARBA00022475"/>
    </source>
</evidence>
<gene>
    <name evidence="7" type="ORF">A3B49_01715</name>
</gene>
<evidence type="ECO:0000259" key="6">
    <source>
        <dbReference type="Pfam" id="PF06305"/>
    </source>
</evidence>
<keyword evidence="4 5" id="KW-0472">Membrane</keyword>
<organism evidence="7 8">
    <name type="scientific">Candidatus Daviesbacteria bacterium RIFCSPLOWO2_01_FULL_40_24</name>
    <dbReference type="NCBI Taxonomy" id="1797787"/>
    <lineage>
        <taxon>Bacteria</taxon>
        <taxon>Candidatus Daviesiibacteriota</taxon>
    </lineage>
</organism>
<dbReference type="AlphaFoldDB" id="A0A1F5MJJ0"/>
<sequence length="113" mass="12367">MATLIVTVLFGLIIAYFAIQNTAVISLHFLNYQISGVPTYIVVVGSLLVGLFLSWIISFVNNIATGFAMRGKDIKIKDSGEENAALLRSNHQLELENTKLKAETNAPLDDKSL</sequence>
<dbReference type="GO" id="GO:0005886">
    <property type="term" value="C:plasma membrane"/>
    <property type="evidence" value="ECO:0007669"/>
    <property type="project" value="InterPro"/>
</dbReference>
<evidence type="ECO:0000313" key="8">
    <source>
        <dbReference type="Proteomes" id="UP000178017"/>
    </source>
</evidence>
<reference evidence="7 8" key="1">
    <citation type="journal article" date="2016" name="Nat. Commun.">
        <title>Thousands of microbial genomes shed light on interconnected biogeochemical processes in an aquifer system.</title>
        <authorList>
            <person name="Anantharaman K."/>
            <person name="Brown C.T."/>
            <person name="Hug L.A."/>
            <person name="Sharon I."/>
            <person name="Castelle C.J."/>
            <person name="Probst A.J."/>
            <person name="Thomas B.C."/>
            <person name="Singh A."/>
            <person name="Wilkins M.J."/>
            <person name="Karaoz U."/>
            <person name="Brodie E.L."/>
            <person name="Williams K.H."/>
            <person name="Hubbard S.S."/>
            <person name="Banfield J.F."/>
        </authorList>
    </citation>
    <scope>NUCLEOTIDE SEQUENCE [LARGE SCALE GENOMIC DNA]</scope>
</reference>
<protein>
    <recommendedName>
        <fullName evidence="6">Lipopolysaccharide assembly protein A domain-containing protein</fullName>
    </recommendedName>
</protein>
<dbReference type="Proteomes" id="UP000178017">
    <property type="component" value="Unassembled WGS sequence"/>
</dbReference>
<dbReference type="Pfam" id="PF06305">
    <property type="entry name" value="LapA_dom"/>
    <property type="match status" value="1"/>
</dbReference>
<feature type="transmembrane region" description="Helical" evidence="5">
    <location>
        <begin position="41"/>
        <end position="64"/>
    </location>
</feature>
<keyword evidence="3 5" id="KW-1133">Transmembrane helix</keyword>
<dbReference type="InterPro" id="IPR010445">
    <property type="entry name" value="LapA_dom"/>
</dbReference>
<evidence type="ECO:0000256" key="2">
    <source>
        <dbReference type="ARBA" id="ARBA00022692"/>
    </source>
</evidence>
<accession>A0A1F5MJJ0</accession>
<evidence type="ECO:0000313" key="7">
    <source>
        <dbReference type="EMBL" id="OGE65513.1"/>
    </source>
</evidence>
<keyword evidence="2 5" id="KW-0812">Transmembrane</keyword>
<comment type="caution">
    <text evidence="7">The sequence shown here is derived from an EMBL/GenBank/DDBJ whole genome shotgun (WGS) entry which is preliminary data.</text>
</comment>
<name>A0A1F5MJJ0_9BACT</name>